<dbReference type="InterPro" id="IPR002645">
    <property type="entry name" value="STAS_dom"/>
</dbReference>
<dbReference type="RefSeq" id="WP_189829260.1">
    <property type="nucleotide sequence ID" value="NZ_BMVX01000062.1"/>
</dbReference>
<dbReference type="InterPro" id="IPR003658">
    <property type="entry name" value="Anti-sigma_ant"/>
</dbReference>
<sequence length="119" mass="12678">MTKHLSLRTRTTTAGPVIELAGELDHETAPEVRETLPGLDLRPGQQLVLDLTGITFCDSSGISAMIAARNHALSCDASVALAAVPERVARIFRIVGLQQVFPTHPTAQAAEDAWQPTAP</sequence>
<evidence type="ECO:0000256" key="1">
    <source>
        <dbReference type="ARBA" id="ARBA00009013"/>
    </source>
</evidence>
<dbReference type="PROSITE" id="PS50801">
    <property type="entry name" value="STAS"/>
    <property type="match status" value="1"/>
</dbReference>
<name>A0A918RHM7_9ACTN</name>
<dbReference type="PANTHER" id="PTHR33495">
    <property type="entry name" value="ANTI-SIGMA FACTOR ANTAGONIST TM_1081-RELATED-RELATED"/>
    <property type="match status" value="1"/>
</dbReference>
<organism evidence="4 5">
    <name type="scientific">Streptomyces subrutilus</name>
    <dbReference type="NCBI Taxonomy" id="36818"/>
    <lineage>
        <taxon>Bacteria</taxon>
        <taxon>Bacillati</taxon>
        <taxon>Actinomycetota</taxon>
        <taxon>Actinomycetes</taxon>
        <taxon>Kitasatosporales</taxon>
        <taxon>Streptomycetaceae</taxon>
        <taxon>Streptomyces</taxon>
    </lineage>
</organism>
<evidence type="ECO:0000313" key="5">
    <source>
        <dbReference type="Proteomes" id="UP000634660"/>
    </source>
</evidence>
<dbReference type="Gene3D" id="3.30.750.24">
    <property type="entry name" value="STAS domain"/>
    <property type="match status" value="1"/>
</dbReference>
<dbReference type="AlphaFoldDB" id="A0A918RHM7"/>
<dbReference type="InterPro" id="IPR036513">
    <property type="entry name" value="STAS_dom_sf"/>
</dbReference>
<dbReference type="NCBIfam" id="TIGR00377">
    <property type="entry name" value="ant_ant_sig"/>
    <property type="match status" value="1"/>
</dbReference>
<reference evidence="4" key="2">
    <citation type="submission" date="2020-09" db="EMBL/GenBank/DDBJ databases">
        <authorList>
            <person name="Sun Q."/>
            <person name="Ohkuma M."/>
        </authorList>
    </citation>
    <scope>NUCLEOTIDE SEQUENCE</scope>
    <source>
        <strain evidence="4">JCM 4834</strain>
    </source>
</reference>
<proteinExistence type="inferred from homology"/>
<comment type="similarity">
    <text evidence="1 2">Belongs to the anti-sigma-factor antagonist family.</text>
</comment>
<dbReference type="PANTHER" id="PTHR33495:SF2">
    <property type="entry name" value="ANTI-SIGMA FACTOR ANTAGONIST TM_1081-RELATED"/>
    <property type="match status" value="1"/>
</dbReference>
<comment type="caution">
    <text evidence="4">The sequence shown here is derived from an EMBL/GenBank/DDBJ whole genome shotgun (WGS) entry which is preliminary data.</text>
</comment>
<feature type="domain" description="STAS" evidence="3">
    <location>
        <begin position="17"/>
        <end position="117"/>
    </location>
</feature>
<gene>
    <name evidence="4" type="ORF">GCM10010371_69500</name>
</gene>
<dbReference type="Proteomes" id="UP000634660">
    <property type="component" value="Unassembled WGS sequence"/>
</dbReference>
<evidence type="ECO:0000256" key="2">
    <source>
        <dbReference type="RuleBase" id="RU003749"/>
    </source>
</evidence>
<dbReference type="InterPro" id="IPR058548">
    <property type="entry name" value="MlaB-like_STAS"/>
</dbReference>
<reference evidence="4" key="1">
    <citation type="journal article" date="2014" name="Int. J. Syst. Evol. Microbiol.">
        <title>Complete genome sequence of Corynebacterium casei LMG S-19264T (=DSM 44701T), isolated from a smear-ripened cheese.</title>
        <authorList>
            <consortium name="US DOE Joint Genome Institute (JGI-PGF)"/>
            <person name="Walter F."/>
            <person name="Albersmeier A."/>
            <person name="Kalinowski J."/>
            <person name="Ruckert C."/>
        </authorList>
    </citation>
    <scope>NUCLEOTIDE SEQUENCE</scope>
    <source>
        <strain evidence="4">JCM 4834</strain>
    </source>
</reference>
<evidence type="ECO:0000313" key="4">
    <source>
        <dbReference type="EMBL" id="GHA00402.1"/>
    </source>
</evidence>
<dbReference type="CDD" id="cd07043">
    <property type="entry name" value="STAS_anti-anti-sigma_factors"/>
    <property type="match status" value="1"/>
</dbReference>
<evidence type="ECO:0000259" key="3">
    <source>
        <dbReference type="PROSITE" id="PS50801"/>
    </source>
</evidence>
<dbReference type="GO" id="GO:0043856">
    <property type="term" value="F:anti-sigma factor antagonist activity"/>
    <property type="evidence" value="ECO:0007669"/>
    <property type="project" value="InterPro"/>
</dbReference>
<dbReference type="EMBL" id="BMVX01000062">
    <property type="protein sequence ID" value="GHA00402.1"/>
    <property type="molecule type" value="Genomic_DNA"/>
</dbReference>
<dbReference type="Pfam" id="PF13466">
    <property type="entry name" value="STAS_2"/>
    <property type="match status" value="1"/>
</dbReference>
<protein>
    <recommendedName>
        <fullName evidence="2">Anti-sigma factor antagonist</fullName>
    </recommendedName>
</protein>
<dbReference type="SUPFAM" id="SSF52091">
    <property type="entry name" value="SpoIIaa-like"/>
    <property type="match status" value="1"/>
</dbReference>
<accession>A0A918RHM7</accession>